<keyword evidence="3" id="KW-1185">Reference proteome</keyword>
<dbReference type="Proteomes" id="UP001552299">
    <property type="component" value="Unassembled WGS sequence"/>
</dbReference>
<organism evidence="2 3">
    <name type="scientific">Dendrobium thyrsiflorum</name>
    <name type="common">Pinecone-like raceme dendrobium</name>
    <name type="synonym">Orchid</name>
    <dbReference type="NCBI Taxonomy" id="117978"/>
    <lineage>
        <taxon>Eukaryota</taxon>
        <taxon>Viridiplantae</taxon>
        <taxon>Streptophyta</taxon>
        <taxon>Embryophyta</taxon>
        <taxon>Tracheophyta</taxon>
        <taxon>Spermatophyta</taxon>
        <taxon>Magnoliopsida</taxon>
        <taxon>Liliopsida</taxon>
        <taxon>Asparagales</taxon>
        <taxon>Orchidaceae</taxon>
        <taxon>Epidendroideae</taxon>
        <taxon>Malaxideae</taxon>
        <taxon>Dendrobiinae</taxon>
        <taxon>Dendrobium</taxon>
    </lineage>
</organism>
<reference evidence="2 3" key="1">
    <citation type="journal article" date="2024" name="Plant Biotechnol. J.">
        <title>Dendrobium thyrsiflorum genome and its molecular insights into genes involved in important horticultural traits.</title>
        <authorList>
            <person name="Chen B."/>
            <person name="Wang J.Y."/>
            <person name="Zheng P.J."/>
            <person name="Li K.L."/>
            <person name="Liang Y.M."/>
            <person name="Chen X.F."/>
            <person name="Zhang C."/>
            <person name="Zhao X."/>
            <person name="He X."/>
            <person name="Zhang G.Q."/>
            <person name="Liu Z.J."/>
            <person name="Xu Q."/>
        </authorList>
    </citation>
    <scope>NUCLEOTIDE SEQUENCE [LARGE SCALE GENOMIC DNA]</scope>
    <source>
        <strain evidence="2">GZMU011</strain>
    </source>
</reference>
<proteinExistence type="predicted"/>
<name>A0ABD0U9M3_DENTH</name>
<evidence type="ECO:0000256" key="1">
    <source>
        <dbReference type="SAM" id="MobiDB-lite"/>
    </source>
</evidence>
<sequence length="239" mass="27469">MLKAGIVQPSVSPFFRPVVLVKCFNNSFVRSTLRTSHPNMEGDRHDPSETLTDLHHGCGIKGQGTLSPSNSKKTRSNSTFCQIHLPQQNQDEEDLQTQAFQILTPDRLCYGHLCFQHLRSLSKRTQPKTLRTCCLFRYYPYLREVKTSLSQRKSAKASKEVFFIKSTSQDRCMADPDLDTSIVFSEQGYIHILHSTFIDVNPRIDHTVERYVERILDTLVEAIEEQLDNVEWHLASDPQ</sequence>
<feature type="compositionally biased region" description="Basic and acidic residues" evidence="1">
    <location>
        <begin position="40"/>
        <end position="54"/>
    </location>
</feature>
<comment type="caution">
    <text evidence="2">The sequence shown here is derived from an EMBL/GenBank/DDBJ whole genome shotgun (WGS) entry which is preliminary data.</text>
</comment>
<evidence type="ECO:0000313" key="3">
    <source>
        <dbReference type="Proteomes" id="UP001552299"/>
    </source>
</evidence>
<gene>
    <name evidence="2" type="ORF">M5K25_020285</name>
</gene>
<feature type="region of interest" description="Disordered" evidence="1">
    <location>
        <begin position="34"/>
        <end position="54"/>
    </location>
</feature>
<evidence type="ECO:0000313" key="2">
    <source>
        <dbReference type="EMBL" id="KAL0909415.1"/>
    </source>
</evidence>
<protein>
    <submittedName>
        <fullName evidence="2">Uncharacterized protein</fullName>
    </submittedName>
</protein>
<accession>A0ABD0U9M3</accession>
<dbReference type="AlphaFoldDB" id="A0ABD0U9M3"/>
<dbReference type="EMBL" id="JANQDX010000016">
    <property type="protein sequence ID" value="KAL0909415.1"/>
    <property type="molecule type" value="Genomic_DNA"/>
</dbReference>